<evidence type="ECO:0000313" key="10">
    <source>
        <dbReference type="EMBL" id="SFG20245.1"/>
    </source>
</evidence>
<dbReference type="InterPro" id="IPR025720">
    <property type="entry name" value="RibU"/>
</dbReference>
<evidence type="ECO:0000256" key="2">
    <source>
        <dbReference type="ARBA" id="ARBA00005540"/>
    </source>
</evidence>
<comment type="function">
    <text evidence="8">Probably a riboflavin-binding protein that interacts with the energy-coupling factor (ECF) ABC-transporter complex.</text>
</comment>
<dbReference type="PIRSF" id="PIRSF037778">
    <property type="entry name" value="UCP037778_transp_RibU"/>
    <property type="match status" value="1"/>
</dbReference>
<evidence type="ECO:0000256" key="3">
    <source>
        <dbReference type="ARBA" id="ARBA00022448"/>
    </source>
</evidence>
<keyword evidence="3 8" id="KW-0813">Transport</keyword>
<dbReference type="OrthoDB" id="9809216at2"/>
<keyword evidence="4 8" id="KW-1003">Cell membrane</keyword>
<evidence type="ECO:0000256" key="7">
    <source>
        <dbReference type="ARBA" id="ARBA00023136"/>
    </source>
</evidence>
<dbReference type="InterPro" id="IPR024529">
    <property type="entry name" value="ECF_trnsprt_substrate-spec"/>
</dbReference>
<proteinExistence type="inferred from homology"/>
<keyword evidence="7 8" id="KW-0472">Membrane</keyword>
<accession>A0A1I2PVE2</accession>
<dbReference type="Proteomes" id="UP000182635">
    <property type="component" value="Unassembled WGS sequence"/>
</dbReference>
<name>A0A1I2PVE2_9LACO</name>
<organism evidence="10 11">
    <name type="scientific">Ligilactobacillus ruminis DSM 20403 = NBRC 102161</name>
    <dbReference type="NCBI Taxonomy" id="1423798"/>
    <lineage>
        <taxon>Bacteria</taxon>
        <taxon>Bacillati</taxon>
        <taxon>Bacillota</taxon>
        <taxon>Bacilli</taxon>
        <taxon>Lactobacillales</taxon>
        <taxon>Lactobacillaceae</taxon>
        <taxon>Ligilactobacillus</taxon>
    </lineage>
</organism>
<dbReference type="PANTHER" id="PTHR38438">
    <property type="entry name" value="RIBOFLAVIN TRANSPORTER RIBU"/>
    <property type="match status" value="1"/>
</dbReference>
<dbReference type="GO" id="GO:0005886">
    <property type="term" value="C:plasma membrane"/>
    <property type="evidence" value="ECO:0007669"/>
    <property type="project" value="UniProtKB-SubCell"/>
</dbReference>
<evidence type="ECO:0000256" key="5">
    <source>
        <dbReference type="ARBA" id="ARBA00022692"/>
    </source>
</evidence>
<reference evidence="11" key="1">
    <citation type="submission" date="2016-10" db="EMBL/GenBank/DDBJ databases">
        <authorList>
            <person name="Varghese N."/>
            <person name="Submissions S."/>
        </authorList>
    </citation>
    <scope>NUCLEOTIDE SEQUENCE [LARGE SCALE GENOMIC DNA]</scope>
    <source>
        <strain evidence="11">DSM 20403</strain>
    </source>
</reference>
<evidence type="ECO:0000313" key="11">
    <source>
        <dbReference type="Proteomes" id="UP000182635"/>
    </source>
</evidence>
<keyword evidence="5 9" id="KW-0812">Transmembrane</keyword>
<comment type="subcellular location">
    <subcellularLocation>
        <location evidence="1">Cell membrane</location>
        <topology evidence="1">Multi-pass membrane protein</topology>
    </subcellularLocation>
</comment>
<evidence type="ECO:0000256" key="8">
    <source>
        <dbReference type="PIRNR" id="PIRNR037778"/>
    </source>
</evidence>
<dbReference type="Pfam" id="PF12822">
    <property type="entry name" value="ECF_trnsprt"/>
    <property type="match status" value="1"/>
</dbReference>
<evidence type="ECO:0000256" key="6">
    <source>
        <dbReference type="ARBA" id="ARBA00022989"/>
    </source>
</evidence>
<dbReference type="AlphaFoldDB" id="A0A1I2PVE2"/>
<feature type="transmembrane region" description="Helical" evidence="9">
    <location>
        <begin position="111"/>
        <end position="133"/>
    </location>
</feature>
<keyword evidence="6 9" id="KW-1133">Transmembrane helix</keyword>
<feature type="transmembrane region" description="Helical" evidence="9">
    <location>
        <begin position="79"/>
        <end position="99"/>
    </location>
</feature>
<protein>
    <recommendedName>
        <fullName evidence="8">Riboflavin transporter</fullName>
    </recommendedName>
</protein>
<dbReference type="GO" id="GO:0032217">
    <property type="term" value="F:riboflavin transmembrane transporter activity"/>
    <property type="evidence" value="ECO:0007669"/>
    <property type="project" value="UniProtKB-UniRule"/>
</dbReference>
<gene>
    <name evidence="10" type="ORF">SAMN02910432_00335</name>
</gene>
<feature type="transmembrane region" description="Helical" evidence="9">
    <location>
        <begin position="46"/>
        <end position="72"/>
    </location>
</feature>
<dbReference type="EMBL" id="FOPI01000005">
    <property type="protein sequence ID" value="SFG20245.1"/>
    <property type="molecule type" value="Genomic_DNA"/>
</dbReference>
<evidence type="ECO:0000256" key="1">
    <source>
        <dbReference type="ARBA" id="ARBA00004651"/>
    </source>
</evidence>
<evidence type="ECO:0000256" key="9">
    <source>
        <dbReference type="SAM" id="Phobius"/>
    </source>
</evidence>
<comment type="similarity">
    <text evidence="2 8">Belongs to the prokaryotic riboflavin transporter (P-RFT) (TC 2.A.87) family.</text>
</comment>
<feature type="transmembrane region" description="Helical" evidence="9">
    <location>
        <begin position="154"/>
        <end position="177"/>
    </location>
</feature>
<dbReference type="GeneID" id="29802931"/>
<dbReference type="PANTHER" id="PTHR38438:SF1">
    <property type="entry name" value="RIBOFLAVIN TRANSPORTER RIBU"/>
    <property type="match status" value="1"/>
</dbReference>
<evidence type="ECO:0000256" key="4">
    <source>
        <dbReference type="ARBA" id="ARBA00022475"/>
    </source>
</evidence>
<sequence>MRNSISVRRGAIAACLAAISYVLMYFSFVIIPIVPFMKLDFSDIPILLGLFILGPWAGLEIAAIRSIIYFVLTGVSLPHMIGVGLSFVATMVFCYPLYFMMRDKKFTLKNAVLAIAASMISLTVVLSLTNFFVTIPLYMNLLGMKLGMPLSKMVLFGVVPFNLIKGAIIGGLFALVYCRLESWVSVQAHKFV</sequence>
<dbReference type="Gene3D" id="1.10.1760.20">
    <property type="match status" value="1"/>
</dbReference>
<dbReference type="RefSeq" id="WP_014073635.1">
    <property type="nucleotide sequence ID" value="NZ_AYYL01000002.1"/>
</dbReference>
<feature type="transmembrane region" description="Helical" evidence="9">
    <location>
        <begin position="12"/>
        <end position="34"/>
    </location>
</feature>